<accession>A0A8D8M9J5</accession>
<organism evidence="1">
    <name type="scientific">Cacopsylla melanoneura</name>
    <dbReference type="NCBI Taxonomy" id="428564"/>
    <lineage>
        <taxon>Eukaryota</taxon>
        <taxon>Metazoa</taxon>
        <taxon>Ecdysozoa</taxon>
        <taxon>Arthropoda</taxon>
        <taxon>Hexapoda</taxon>
        <taxon>Insecta</taxon>
        <taxon>Pterygota</taxon>
        <taxon>Neoptera</taxon>
        <taxon>Paraneoptera</taxon>
        <taxon>Hemiptera</taxon>
        <taxon>Sternorrhyncha</taxon>
        <taxon>Psylloidea</taxon>
        <taxon>Psyllidae</taxon>
        <taxon>Psyllinae</taxon>
        <taxon>Cacopsylla</taxon>
    </lineage>
</organism>
<name>A0A8D8M9J5_9HEMI</name>
<evidence type="ECO:0000313" key="1">
    <source>
        <dbReference type="EMBL" id="CAG6624659.1"/>
    </source>
</evidence>
<protein>
    <submittedName>
        <fullName evidence="1">Uncharacterized protein</fullName>
    </submittedName>
</protein>
<reference evidence="1" key="1">
    <citation type="submission" date="2021-05" db="EMBL/GenBank/DDBJ databases">
        <authorList>
            <person name="Alioto T."/>
            <person name="Alioto T."/>
            <person name="Gomez Garrido J."/>
        </authorList>
    </citation>
    <scope>NUCLEOTIDE SEQUENCE</scope>
</reference>
<proteinExistence type="predicted"/>
<dbReference type="AlphaFoldDB" id="A0A8D8M9J5"/>
<dbReference type="EMBL" id="HBUF01057777">
    <property type="protein sequence ID" value="CAG6624659.1"/>
    <property type="molecule type" value="Transcribed_RNA"/>
</dbReference>
<sequence>MKAIRLDLLHKCTHILSTLILDILRRSQLHICIFLCLFPSVLHIIICHNSHSVRCSSQYYCLFLNIEHFHHEGRILSARRLTYYNASQVFTSELFLEFGVVY</sequence>